<accession>A0A8H6XLB4</accession>
<evidence type="ECO:0000313" key="5">
    <source>
        <dbReference type="EMBL" id="KAF7343358.1"/>
    </source>
</evidence>
<dbReference type="GO" id="GO:0016616">
    <property type="term" value="F:oxidoreductase activity, acting on the CH-OH group of donors, NAD or NADP as acceptor"/>
    <property type="evidence" value="ECO:0007669"/>
    <property type="project" value="InterPro"/>
</dbReference>
<dbReference type="PANTHER" id="PTHR43245">
    <property type="entry name" value="BIFUNCTIONAL POLYMYXIN RESISTANCE PROTEIN ARNA"/>
    <property type="match status" value="1"/>
</dbReference>
<proteinExistence type="inferred from homology"/>
<evidence type="ECO:0000256" key="2">
    <source>
        <dbReference type="ARBA" id="ARBA00023002"/>
    </source>
</evidence>
<feature type="compositionally biased region" description="Basic residues" evidence="3">
    <location>
        <begin position="408"/>
        <end position="418"/>
    </location>
</feature>
<dbReference type="PANTHER" id="PTHR43245:SF51">
    <property type="entry name" value="SHORT CHAIN DEHYDROGENASE_REDUCTASE FAMILY 42E, MEMBER 2"/>
    <property type="match status" value="1"/>
</dbReference>
<dbReference type="InterPro" id="IPR036291">
    <property type="entry name" value="NAD(P)-bd_dom_sf"/>
</dbReference>
<dbReference type="EMBL" id="JACAZI010000016">
    <property type="protein sequence ID" value="KAF7343358.1"/>
    <property type="molecule type" value="Genomic_DNA"/>
</dbReference>
<dbReference type="Pfam" id="PF01073">
    <property type="entry name" value="3Beta_HSD"/>
    <property type="match status" value="2"/>
</dbReference>
<dbReference type="GO" id="GO:0006694">
    <property type="term" value="P:steroid biosynthetic process"/>
    <property type="evidence" value="ECO:0007669"/>
    <property type="project" value="InterPro"/>
</dbReference>
<protein>
    <submittedName>
        <fullName evidence="5">3Beta-HSD domain-containing protein</fullName>
    </submittedName>
</protein>
<dbReference type="InterPro" id="IPR002225">
    <property type="entry name" value="3Beta_OHSteriod_DH/Estase"/>
</dbReference>
<dbReference type="OrthoDB" id="10058185at2759"/>
<feature type="region of interest" description="Disordered" evidence="3">
    <location>
        <begin position="386"/>
        <end position="418"/>
    </location>
</feature>
<organism evidence="5 6">
    <name type="scientific">Mycena venus</name>
    <dbReference type="NCBI Taxonomy" id="2733690"/>
    <lineage>
        <taxon>Eukaryota</taxon>
        <taxon>Fungi</taxon>
        <taxon>Dikarya</taxon>
        <taxon>Basidiomycota</taxon>
        <taxon>Agaricomycotina</taxon>
        <taxon>Agaricomycetes</taxon>
        <taxon>Agaricomycetidae</taxon>
        <taxon>Agaricales</taxon>
        <taxon>Marasmiineae</taxon>
        <taxon>Mycenaceae</taxon>
        <taxon>Mycena</taxon>
    </lineage>
</organism>
<dbReference type="SMART" id="SM00822">
    <property type="entry name" value="PKS_KR"/>
    <property type="match status" value="1"/>
</dbReference>
<dbReference type="Gene3D" id="3.40.50.720">
    <property type="entry name" value="NAD(P)-binding Rossmann-like Domain"/>
    <property type="match status" value="1"/>
</dbReference>
<evidence type="ECO:0000313" key="6">
    <source>
        <dbReference type="Proteomes" id="UP000620124"/>
    </source>
</evidence>
<evidence type="ECO:0000256" key="1">
    <source>
        <dbReference type="ARBA" id="ARBA00009219"/>
    </source>
</evidence>
<keyword evidence="2" id="KW-0560">Oxidoreductase</keyword>
<dbReference type="SUPFAM" id="SSF51735">
    <property type="entry name" value="NAD(P)-binding Rossmann-fold domains"/>
    <property type="match status" value="1"/>
</dbReference>
<sequence>MSVPTQESYLVVGGGSGLGERIVDRLLHRGETRVSIFDVQPLATEQTQRFGPAVRVCVGDVVVPQSIADAVKSCAATCVIHVGTVSSAASAAARYPSSLTPPMLQADDEKGYAELREVHRKANTDGMRNLLAAVIESSITQLVYVGNADIIFDGHDRPMLREDEAPYPNKCVEEGLEQSSQAERMVLSFNGLNELRTAVIRPALCFGYALLRSQASELQLHYVSYKPPPQLAGFKASDNLTDRTYIDNVAHAAILAADRLAPAHPQHAATAGRAFFITNGEPRPFWDHMHALWVATTSVTPPPAPRVAGKGTMMFIARVADIVGNLRGGKTDAQTKMQFVYANRTYDISLAREVLGYAPIVSYDEGMRRVAEWWLEQQLKICKENESGVAPPPYTHDDAALVTEKSQVVKRGHKSSDQ</sequence>
<keyword evidence="6" id="KW-1185">Reference proteome</keyword>
<evidence type="ECO:0000256" key="3">
    <source>
        <dbReference type="SAM" id="MobiDB-lite"/>
    </source>
</evidence>
<evidence type="ECO:0000259" key="4">
    <source>
        <dbReference type="SMART" id="SM00822"/>
    </source>
</evidence>
<name>A0A8H6XLB4_9AGAR</name>
<comment type="similarity">
    <text evidence="1">Belongs to the 3-beta-HSD family.</text>
</comment>
<dbReference type="InterPro" id="IPR050177">
    <property type="entry name" value="Lipid_A_modif_metabolic_enz"/>
</dbReference>
<dbReference type="InterPro" id="IPR057326">
    <property type="entry name" value="KR_dom"/>
</dbReference>
<feature type="domain" description="Ketoreductase" evidence="4">
    <location>
        <begin position="7"/>
        <end position="289"/>
    </location>
</feature>
<comment type="caution">
    <text evidence="5">The sequence shown here is derived from an EMBL/GenBank/DDBJ whole genome shotgun (WGS) entry which is preliminary data.</text>
</comment>
<reference evidence="5" key="1">
    <citation type="submission" date="2020-05" db="EMBL/GenBank/DDBJ databases">
        <title>Mycena genomes resolve the evolution of fungal bioluminescence.</title>
        <authorList>
            <person name="Tsai I.J."/>
        </authorList>
    </citation>
    <scope>NUCLEOTIDE SEQUENCE</scope>
    <source>
        <strain evidence="5">CCC161011</strain>
    </source>
</reference>
<dbReference type="Proteomes" id="UP000620124">
    <property type="component" value="Unassembled WGS sequence"/>
</dbReference>
<dbReference type="AlphaFoldDB" id="A0A8H6XLB4"/>
<gene>
    <name evidence="5" type="ORF">MVEN_01768100</name>
</gene>